<dbReference type="PROSITE" id="PS52029">
    <property type="entry name" value="LD_TPASE"/>
    <property type="match status" value="1"/>
</dbReference>
<comment type="pathway">
    <text evidence="1 7">Cell wall biogenesis; peptidoglycan biosynthesis.</text>
</comment>
<evidence type="ECO:0000256" key="7">
    <source>
        <dbReference type="PROSITE-ProRule" id="PRU01373"/>
    </source>
</evidence>
<protein>
    <submittedName>
        <fullName evidence="9">Ig-like domain-containing protein</fullName>
    </submittedName>
</protein>
<comment type="caution">
    <text evidence="9">The sequence shown here is derived from an EMBL/GenBank/DDBJ whole genome shotgun (WGS) entry which is preliminary data.</text>
</comment>
<evidence type="ECO:0000256" key="2">
    <source>
        <dbReference type="ARBA" id="ARBA00022679"/>
    </source>
</evidence>
<dbReference type="Pfam" id="PF17964">
    <property type="entry name" value="Big_10"/>
    <property type="match status" value="1"/>
</dbReference>
<evidence type="ECO:0000259" key="8">
    <source>
        <dbReference type="PROSITE" id="PS52029"/>
    </source>
</evidence>
<dbReference type="InterPro" id="IPR041280">
    <property type="entry name" value="Big_10"/>
</dbReference>
<keyword evidence="6 7" id="KW-0961">Cell wall biogenesis/degradation</keyword>
<feature type="active site" description="Proton donor/acceptor" evidence="7">
    <location>
        <position position="288"/>
    </location>
</feature>
<feature type="domain" description="L,D-TPase catalytic" evidence="8">
    <location>
        <begin position="206"/>
        <end position="330"/>
    </location>
</feature>
<evidence type="ECO:0000256" key="5">
    <source>
        <dbReference type="ARBA" id="ARBA00023315"/>
    </source>
</evidence>
<dbReference type="PANTHER" id="PTHR30582">
    <property type="entry name" value="L,D-TRANSPEPTIDASE"/>
    <property type="match status" value="1"/>
</dbReference>
<evidence type="ECO:0000313" key="10">
    <source>
        <dbReference type="Proteomes" id="UP001499854"/>
    </source>
</evidence>
<keyword evidence="3 7" id="KW-0133">Cell shape</keyword>
<dbReference type="Gene3D" id="2.60.40.3780">
    <property type="match status" value="1"/>
</dbReference>
<evidence type="ECO:0000256" key="3">
    <source>
        <dbReference type="ARBA" id="ARBA00022960"/>
    </source>
</evidence>
<keyword evidence="10" id="KW-1185">Reference proteome</keyword>
<name>A0ABN2TC51_9ACTN</name>
<dbReference type="CDD" id="cd13432">
    <property type="entry name" value="LDT_IgD_like_2"/>
    <property type="match status" value="1"/>
</dbReference>
<dbReference type="Gene3D" id="2.60.40.3710">
    <property type="match status" value="1"/>
</dbReference>
<dbReference type="CDD" id="cd16913">
    <property type="entry name" value="YkuD_like"/>
    <property type="match status" value="1"/>
</dbReference>
<gene>
    <name evidence="9" type="ORF">GCM10009838_83690</name>
</gene>
<dbReference type="PANTHER" id="PTHR30582:SF2">
    <property type="entry name" value="L,D-TRANSPEPTIDASE YCIB-RELATED"/>
    <property type="match status" value="1"/>
</dbReference>
<dbReference type="SUPFAM" id="SSF141523">
    <property type="entry name" value="L,D-transpeptidase catalytic domain-like"/>
    <property type="match status" value="1"/>
</dbReference>
<organism evidence="9 10">
    <name type="scientific">Catenulispora subtropica</name>
    <dbReference type="NCBI Taxonomy" id="450798"/>
    <lineage>
        <taxon>Bacteria</taxon>
        <taxon>Bacillati</taxon>
        <taxon>Actinomycetota</taxon>
        <taxon>Actinomycetes</taxon>
        <taxon>Catenulisporales</taxon>
        <taxon>Catenulisporaceae</taxon>
        <taxon>Catenulispora</taxon>
    </lineage>
</organism>
<dbReference type="InterPro" id="IPR038063">
    <property type="entry name" value="Transpep_catalytic_dom"/>
</dbReference>
<dbReference type="InterPro" id="IPR005490">
    <property type="entry name" value="LD_TPept_cat_dom"/>
</dbReference>
<evidence type="ECO:0000256" key="1">
    <source>
        <dbReference type="ARBA" id="ARBA00004752"/>
    </source>
</evidence>
<dbReference type="Pfam" id="PF03734">
    <property type="entry name" value="YkuD"/>
    <property type="match status" value="1"/>
</dbReference>
<sequence>MPATAPSSASPPVVTITPAADATGIDPDSQVQVSVANGKLDSVTATLVGGAAVQGQMDATATSWTSAGALGTNKTYNVSVVAENADGAKSTTTSKFTTAKPSAVFRGTYTPDAGAVVGVAQPISVTFSKPITDKAAVERGLSVEAAPAAQGSWYWYGNQRVDYRPQNFWKPGTKVTLHMRLDGVKSGNAYGDQNRDVTFSISPHAIVATADVAAKTMTVTQDGVPLKTLLISAGKPGFDTWNGTMVVQRKVDDITMDSKTVGIFGTDGYVVPDVRYAVQLTDSGTYVHAAPWNAGKFGKVNGSHGCIGLSLSDAEWFYKTVGLGDPVIVKNSNEKVVRSDNGFADWNIGWSAWTAGSALH</sequence>
<reference evidence="9 10" key="1">
    <citation type="journal article" date="2019" name="Int. J. Syst. Evol. Microbiol.">
        <title>The Global Catalogue of Microorganisms (GCM) 10K type strain sequencing project: providing services to taxonomists for standard genome sequencing and annotation.</title>
        <authorList>
            <consortium name="The Broad Institute Genomics Platform"/>
            <consortium name="The Broad Institute Genome Sequencing Center for Infectious Disease"/>
            <person name="Wu L."/>
            <person name="Ma J."/>
        </authorList>
    </citation>
    <scope>NUCLEOTIDE SEQUENCE [LARGE SCALE GENOMIC DNA]</scope>
    <source>
        <strain evidence="9 10">JCM 16013</strain>
    </source>
</reference>
<keyword evidence="4 7" id="KW-0573">Peptidoglycan synthesis</keyword>
<proteinExistence type="predicted"/>
<accession>A0ABN2TC51</accession>
<evidence type="ECO:0000313" key="9">
    <source>
        <dbReference type="EMBL" id="GAA2004720.1"/>
    </source>
</evidence>
<evidence type="ECO:0000256" key="6">
    <source>
        <dbReference type="ARBA" id="ARBA00023316"/>
    </source>
</evidence>
<dbReference type="EMBL" id="BAAAQM010000083">
    <property type="protein sequence ID" value="GAA2004720.1"/>
    <property type="molecule type" value="Genomic_DNA"/>
</dbReference>
<dbReference type="Proteomes" id="UP001499854">
    <property type="component" value="Unassembled WGS sequence"/>
</dbReference>
<keyword evidence="5" id="KW-0012">Acyltransferase</keyword>
<evidence type="ECO:0000256" key="4">
    <source>
        <dbReference type="ARBA" id="ARBA00022984"/>
    </source>
</evidence>
<keyword evidence="2" id="KW-0808">Transferase</keyword>
<dbReference type="InterPro" id="IPR050979">
    <property type="entry name" value="LD-transpeptidase"/>
</dbReference>
<dbReference type="Gene3D" id="2.40.440.10">
    <property type="entry name" value="L,D-transpeptidase catalytic domain-like"/>
    <property type="match status" value="1"/>
</dbReference>
<feature type="active site" description="Nucleophile" evidence="7">
    <location>
        <position position="306"/>
    </location>
</feature>